<gene>
    <name evidence="2" type="ORF">AKO1_000036</name>
</gene>
<comment type="caution">
    <text evidence="2">The sequence shown here is derived from an EMBL/GenBank/DDBJ whole genome shotgun (WGS) entry which is preliminary data.</text>
</comment>
<accession>A0AAW2ZEP7</accession>
<name>A0AAW2ZEP7_9EUKA</name>
<organism evidence="2 3">
    <name type="scientific">Acrasis kona</name>
    <dbReference type="NCBI Taxonomy" id="1008807"/>
    <lineage>
        <taxon>Eukaryota</taxon>
        <taxon>Discoba</taxon>
        <taxon>Heterolobosea</taxon>
        <taxon>Tetramitia</taxon>
        <taxon>Eutetramitia</taxon>
        <taxon>Acrasidae</taxon>
        <taxon>Acrasis</taxon>
    </lineage>
</organism>
<feature type="coiled-coil region" evidence="1">
    <location>
        <begin position="39"/>
        <end position="87"/>
    </location>
</feature>
<sequence>MELPPPSRPPPAIPGQITKTDVDHLKNPRNFYNVIKLATKELEGEVDTIKYQLEGMNEELRQSDINLEELSSEYERVENEISARQEFEDNKRIRSDVTQSLYCSSRIKSTISIASILGCKQFVNKISNLVLSKGPHEVWDVNDIRELEEVISELSYFTRFCLPNNHSQLCSVQYPFYSNNVEMRKLPSHFRGIKRLYKYFDLILKDDVSNEISTQNICEFVKLCSIMIKLHVKLSSQQNNFVKKYFNAPLIIKIILCLLRTLQCTSSYNEFIQAVDQHQVLYMLIELFRQCCNYQDELIDIILHIVQLFRIILERFITSDPNIDITVKSFKPGINTRAMLFTLKRSFYLMTQYDAQQEHIMDVMTARKHYGIATEILKVLYHLALKNSIQPFLENTFSIQMTDNVFLPDIVSDIVHYYNVVGLTVSDVYNDQGVQLRSLCVKLSILLVNSIPQYALHFSKSSLVDGHVIRTMFEAHQYIQQIIETNCDQGPDELLLSYYIGLQGLLLECVEMIISQIQSVCHEEFLEDYCIDLYRTCLIFVLYMTLTSLDDPRNSCIHSLYYLLRWTYNCKIKQHLILVVEEVINDEMFAILNPQQQDQEHVDYFEVLQNLCSLECSQDVRDRCVRFNNEWTEIYINKFIEGPHIDTPHQIGDADSHQQSTTVSVSEFGDRLSCNLEDLDEWRIEIEPSIYPQEI</sequence>
<keyword evidence="1" id="KW-0175">Coiled coil</keyword>
<dbReference type="Proteomes" id="UP001431209">
    <property type="component" value="Unassembled WGS sequence"/>
</dbReference>
<protein>
    <submittedName>
        <fullName evidence="2">Uncharacterized protein</fullName>
    </submittedName>
</protein>
<evidence type="ECO:0000256" key="1">
    <source>
        <dbReference type="SAM" id="Coils"/>
    </source>
</evidence>
<evidence type="ECO:0000313" key="3">
    <source>
        <dbReference type="Proteomes" id="UP001431209"/>
    </source>
</evidence>
<evidence type="ECO:0000313" key="2">
    <source>
        <dbReference type="EMBL" id="KAL0487824.1"/>
    </source>
</evidence>
<proteinExistence type="predicted"/>
<dbReference type="EMBL" id="JAOPGA020001376">
    <property type="protein sequence ID" value="KAL0487824.1"/>
    <property type="molecule type" value="Genomic_DNA"/>
</dbReference>
<dbReference type="AlphaFoldDB" id="A0AAW2ZEP7"/>
<reference evidence="2 3" key="1">
    <citation type="submission" date="2024-03" db="EMBL/GenBank/DDBJ databases">
        <title>The Acrasis kona genome and developmental transcriptomes reveal deep origins of eukaryotic multicellular pathways.</title>
        <authorList>
            <person name="Sheikh S."/>
            <person name="Fu C.-J."/>
            <person name="Brown M.W."/>
            <person name="Baldauf S.L."/>
        </authorList>
    </citation>
    <scope>NUCLEOTIDE SEQUENCE [LARGE SCALE GENOMIC DNA]</scope>
    <source>
        <strain evidence="2 3">ATCC MYA-3509</strain>
    </source>
</reference>
<keyword evidence="3" id="KW-1185">Reference proteome</keyword>